<accession>A0A6P2TFY8</accession>
<evidence type="ECO:0000313" key="2">
    <source>
        <dbReference type="EMBL" id="VWC56509.1"/>
    </source>
</evidence>
<proteinExistence type="predicted"/>
<gene>
    <name evidence="2" type="ORF">BLA18109_00927</name>
</gene>
<feature type="region of interest" description="Disordered" evidence="1">
    <location>
        <begin position="97"/>
        <end position="182"/>
    </location>
</feature>
<evidence type="ECO:0000313" key="3">
    <source>
        <dbReference type="Proteomes" id="UP000494260"/>
    </source>
</evidence>
<organism evidence="2 3">
    <name type="scientific">Burkholderia lata (strain ATCC 17760 / DSM 23089 / LMG 22485 / NCIMB 9086 / R18194 / 383)</name>
    <dbReference type="NCBI Taxonomy" id="482957"/>
    <lineage>
        <taxon>Bacteria</taxon>
        <taxon>Pseudomonadati</taxon>
        <taxon>Pseudomonadota</taxon>
        <taxon>Betaproteobacteria</taxon>
        <taxon>Burkholderiales</taxon>
        <taxon>Burkholderiaceae</taxon>
        <taxon>Burkholderia</taxon>
        <taxon>Burkholderia cepacia complex</taxon>
    </lineage>
</organism>
<dbReference type="Proteomes" id="UP000494260">
    <property type="component" value="Unassembled WGS sequence"/>
</dbReference>
<reference evidence="2 3" key="1">
    <citation type="submission" date="2019-09" db="EMBL/GenBank/DDBJ databases">
        <authorList>
            <person name="Depoorter E."/>
        </authorList>
    </citation>
    <scope>NUCLEOTIDE SEQUENCE [LARGE SCALE GENOMIC DNA]</scope>
    <source>
        <strain evidence="2">R-18109</strain>
    </source>
</reference>
<name>A0A6P2TFY8_BURL3</name>
<dbReference type="PROSITE" id="PS51257">
    <property type="entry name" value="PROKAR_LIPOPROTEIN"/>
    <property type="match status" value="1"/>
</dbReference>
<feature type="region of interest" description="Disordered" evidence="1">
    <location>
        <begin position="198"/>
        <end position="224"/>
    </location>
</feature>
<feature type="compositionally biased region" description="Low complexity" evidence="1">
    <location>
        <begin position="109"/>
        <end position="128"/>
    </location>
</feature>
<dbReference type="EMBL" id="CABVQH010000002">
    <property type="protein sequence ID" value="VWC56509.1"/>
    <property type="molecule type" value="Genomic_DNA"/>
</dbReference>
<dbReference type="AlphaFoldDB" id="A0A6P2TFY8"/>
<sequence>MRSASNGGARNRTPVASYSAFAIAAAAGAAACSIRRASCTDSSPCARCAVSSNATSSWAIASGRASMPVSSCAGRADKRAPITREIAASICHAGKPAIDASPGSPAPCPATTRRTATSPVARSTSRSTTHADQRASPSRIASAAGGVLPEGAVAPSKAKPRPLRRACAPGSTSAGAPHAARSLTIRIISRGPASRAASRCCRRNATGSRRNAPASSSTKDSRANACACPGIAWPASASSIDVCACR</sequence>
<evidence type="ECO:0000256" key="1">
    <source>
        <dbReference type="SAM" id="MobiDB-lite"/>
    </source>
</evidence>
<feature type="compositionally biased region" description="Polar residues" evidence="1">
    <location>
        <begin position="205"/>
        <end position="218"/>
    </location>
</feature>
<protein>
    <submittedName>
        <fullName evidence="2">Uncharacterized protein</fullName>
    </submittedName>
</protein>